<keyword evidence="5" id="KW-0029">Amino-acid transport</keyword>
<keyword evidence="8" id="KW-1185">Reference proteome</keyword>
<name>A0A6L3W0Q3_9ACTN</name>
<dbReference type="EMBL" id="WBMR01000028">
    <property type="protein sequence ID" value="KAB2382911.1"/>
    <property type="molecule type" value="Genomic_DNA"/>
</dbReference>
<dbReference type="PROSITE" id="PS00211">
    <property type="entry name" value="ABC_TRANSPORTER_1"/>
    <property type="match status" value="1"/>
</dbReference>
<dbReference type="SUPFAM" id="SSF52540">
    <property type="entry name" value="P-loop containing nucleoside triphosphate hydrolases"/>
    <property type="match status" value="1"/>
</dbReference>
<keyword evidence="2" id="KW-0813">Transport</keyword>
<gene>
    <name evidence="7" type="ORF">F9B16_13030</name>
</gene>
<dbReference type="OrthoDB" id="5179231at2"/>
<dbReference type="RefSeq" id="WP_151540297.1">
    <property type="nucleotide sequence ID" value="NZ_WBMR01000028.1"/>
</dbReference>
<feature type="domain" description="ABC transporter" evidence="6">
    <location>
        <begin position="7"/>
        <end position="245"/>
    </location>
</feature>
<dbReference type="PROSITE" id="PS50893">
    <property type="entry name" value="ABC_TRANSPORTER_2"/>
    <property type="match status" value="1"/>
</dbReference>
<dbReference type="InterPro" id="IPR017871">
    <property type="entry name" value="ABC_transporter-like_CS"/>
</dbReference>
<dbReference type="Pfam" id="PF00005">
    <property type="entry name" value="ABC_tran"/>
    <property type="match status" value="1"/>
</dbReference>
<dbReference type="SMART" id="SM00382">
    <property type="entry name" value="AAA"/>
    <property type="match status" value="1"/>
</dbReference>
<dbReference type="InterPro" id="IPR003593">
    <property type="entry name" value="AAA+_ATPase"/>
</dbReference>
<dbReference type="AlphaFoldDB" id="A0A6L3W0Q3"/>
<dbReference type="CDD" id="cd03224">
    <property type="entry name" value="ABC_TM1139_LivF_branched"/>
    <property type="match status" value="1"/>
</dbReference>
<accession>A0A6L3W0Q3</accession>
<dbReference type="GO" id="GO:0015658">
    <property type="term" value="F:branched-chain amino acid transmembrane transporter activity"/>
    <property type="evidence" value="ECO:0007669"/>
    <property type="project" value="TreeGrafter"/>
</dbReference>
<comment type="similarity">
    <text evidence="1">Belongs to the ABC transporter superfamily.</text>
</comment>
<dbReference type="InterPro" id="IPR003439">
    <property type="entry name" value="ABC_transporter-like_ATP-bd"/>
</dbReference>
<evidence type="ECO:0000313" key="7">
    <source>
        <dbReference type="EMBL" id="KAB2382911.1"/>
    </source>
</evidence>
<dbReference type="Proteomes" id="UP000483004">
    <property type="component" value="Unassembled WGS sequence"/>
</dbReference>
<evidence type="ECO:0000256" key="5">
    <source>
        <dbReference type="ARBA" id="ARBA00022970"/>
    </source>
</evidence>
<keyword evidence="3" id="KW-0547">Nucleotide-binding</keyword>
<dbReference type="GO" id="GO:0016887">
    <property type="term" value="F:ATP hydrolysis activity"/>
    <property type="evidence" value="ECO:0007669"/>
    <property type="project" value="InterPro"/>
</dbReference>
<organism evidence="7 8">
    <name type="scientific">Actinomadura montaniterrae</name>
    <dbReference type="NCBI Taxonomy" id="1803903"/>
    <lineage>
        <taxon>Bacteria</taxon>
        <taxon>Bacillati</taxon>
        <taxon>Actinomycetota</taxon>
        <taxon>Actinomycetes</taxon>
        <taxon>Streptosporangiales</taxon>
        <taxon>Thermomonosporaceae</taxon>
        <taxon>Actinomadura</taxon>
    </lineage>
</organism>
<dbReference type="GO" id="GO:0015807">
    <property type="term" value="P:L-amino acid transport"/>
    <property type="evidence" value="ECO:0007669"/>
    <property type="project" value="TreeGrafter"/>
</dbReference>
<comment type="caution">
    <text evidence="7">The sequence shown here is derived from an EMBL/GenBank/DDBJ whole genome shotgun (WGS) entry which is preliminary data.</text>
</comment>
<evidence type="ECO:0000256" key="4">
    <source>
        <dbReference type="ARBA" id="ARBA00022840"/>
    </source>
</evidence>
<dbReference type="InterPro" id="IPR052156">
    <property type="entry name" value="BCAA_Transport_ATP-bd_LivF"/>
</dbReference>
<proteinExistence type="inferred from homology"/>
<reference evidence="7 8" key="1">
    <citation type="submission" date="2019-09" db="EMBL/GenBank/DDBJ databases">
        <title>Actinomadura physcomitrii sp. nov., a novel actinomycete isolated from moss [Physcomitrium sphaericum (Ludw) Fuernr].</title>
        <authorList>
            <person name="Liu C."/>
            <person name="Zhuang X."/>
        </authorList>
    </citation>
    <scope>NUCLEOTIDE SEQUENCE [LARGE SCALE GENOMIC DNA]</scope>
    <source>
        <strain evidence="7 8">CYP1-1B</strain>
    </source>
</reference>
<dbReference type="InterPro" id="IPR027417">
    <property type="entry name" value="P-loop_NTPase"/>
</dbReference>
<evidence type="ECO:0000256" key="1">
    <source>
        <dbReference type="ARBA" id="ARBA00005417"/>
    </source>
</evidence>
<keyword evidence="4 7" id="KW-0067">ATP-binding</keyword>
<protein>
    <submittedName>
        <fullName evidence="7">ABC transporter ATP-binding protein</fullName>
    </submittedName>
</protein>
<dbReference type="GO" id="GO:0005524">
    <property type="term" value="F:ATP binding"/>
    <property type="evidence" value="ECO:0007669"/>
    <property type="project" value="UniProtKB-KW"/>
</dbReference>
<dbReference type="PANTHER" id="PTHR43820:SF4">
    <property type="entry name" value="HIGH-AFFINITY BRANCHED-CHAIN AMINO ACID TRANSPORT ATP-BINDING PROTEIN LIVF"/>
    <property type="match status" value="1"/>
</dbReference>
<evidence type="ECO:0000256" key="3">
    <source>
        <dbReference type="ARBA" id="ARBA00022741"/>
    </source>
</evidence>
<evidence type="ECO:0000256" key="2">
    <source>
        <dbReference type="ARBA" id="ARBA00022448"/>
    </source>
</evidence>
<sequence length="247" mass="26038">MTGGPALVVEDLHVEYGGAGRVLKGVSLRVPAGSVVALLGNNGAGKSTVLRAISATLRLHRGAVRQGSISWDGKPVTGRDAADIVRRGVVQVPEGRHVFGRLTVEENLRVGGSALKNRGERARERERVLALFPALTRKLGTRAGMLSGGEQQMLAIGRALMARPRLLLLDEPSLGLAPKIIAGIAEAVHEINRQGTGVLLVEQNSAMALSLAATAYVLDVGRVSLSGRVGEEIDAARVRELYMGVKP</sequence>
<dbReference type="PANTHER" id="PTHR43820">
    <property type="entry name" value="HIGH-AFFINITY BRANCHED-CHAIN AMINO ACID TRANSPORT ATP-BINDING PROTEIN LIVF"/>
    <property type="match status" value="1"/>
</dbReference>
<evidence type="ECO:0000313" key="8">
    <source>
        <dbReference type="Proteomes" id="UP000483004"/>
    </source>
</evidence>
<dbReference type="Gene3D" id="3.40.50.300">
    <property type="entry name" value="P-loop containing nucleotide triphosphate hydrolases"/>
    <property type="match status" value="1"/>
</dbReference>
<evidence type="ECO:0000259" key="6">
    <source>
        <dbReference type="PROSITE" id="PS50893"/>
    </source>
</evidence>